<comment type="caution">
    <text evidence="2">The sequence shown here is derived from an EMBL/GenBank/DDBJ whole genome shotgun (WGS) entry which is preliminary data.</text>
</comment>
<proteinExistence type="predicted"/>
<accession>A0ABV7TDZ0</accession>
<feature type="transmembrane region" description="Helical" evidence="1">
    <location>
        <begin position="7"/>
        <end position="27"/>
    </location>
</feature>
<feature type="transmembrane region" description="Helical" evidence="1">
    <location>
        <begin position="33"/>
        <end position="50"/>
    </location>
</feature>
<keyword evidence="1" id="KW-0812">Transmembrane</keyword>
<keyword evidence="3" id="KW-1185">Reference proteome</keyword>
<evidence type="ECO:0000313" key="2">
    <source>
        <dbReference type="EMBL" id="MFC3613085.1"/>
    </source>
</evidence>
<dbReference type="RefSeq" id="WP_386734264.1">
    <property type="nucleotide sequence ID" value="NZ_JBHRXI010000004.1"/>
</dbReference>
<protein>
    <submittedName>
        <fullName evidence="2">Uncharacterized protein</fullName>
    </submittedName>
</protein>
<sequence>MTEQFNSVWTFILSALGWALGLLISVWDFLDNFAVGLLSGVAAAAFFLALQRRFFRPKLSIHPVACYFPFGEQLTALEIKILNDGWREIIDLKCHLHVVFPGKVTETKSYWTKKLELKTSEIFLLRTRKDRGEHGSFFRLQTLANQDNQKEIDRLMRQKRSRLRLQILARDPVTQVEAVIERSFKYPEDFFQGRHHGSREKKMEPLR</sequence>
<evidence type="ECO:0000256" key="1">
    <source>
        <dbReference type="SAM" id="Phobius"/>
    </source>
</evidence>
<organism evidence="2 3">
    <name type="scientific">Lutimaribacter marinistellae</name>
    <dbReference type="NCBI Taxonomy" id="1820329"/>
    <lineage>
        <taxon>Bacteria</taxon>
        <taxon>Pseudomonadati</taxon>
        <taxon>Pseudomonadota</taxon>
        <taxon>Alphaproteobacteria</taxon>
        <taxon>Rhodobacterales</taxon>
        <taxon>Roseobacteraceae</taxon>
        <taxon>Lutimaribacter</taxon>
    </lineage>
</organism>
<dbReference type="Proteomes" id="UP001595629">
    <property type="component" value="Unassembled WGS sequence"/>
</dbReference>
<evidence type="ECO:0000313" key="3">
    <source>
        <dbReference type="Proteomes" id="UP001595629"/>
    </source>
</evidence>
<name>A0ABV7TDZ0_9RHOB</name>
<keyword evidence="1" id="KW-1133">Transmembrane helix</keyword>
<dbReference type="EMBL" id="JBHRXI010000004">
    <property type="protein sequence ID" value="MFC3613085.1"/>
    <property type="molecule type" value="Genomic_DNA"/>
</dbReference>
<keyword evidence="1" id="KW-0472">Membrane</keyword>
<reference evidence="3" key="1">
    <citation type="journal article" date="2019" name="Int. J. Syst. Evol. Microbiol.">
        <title>The Global Catalogue of Microorganisms (GCM) 10K type strain sequencing project: providing services to taxonomists for standard genome sequencing and annotation.</title>
        <authorList>
            <consortium name="The Broad Institute Genomics Platform"/>
            <consortium name="The Broad Institute Genome Sequencing Center for Infectious Disease"/>
            <person name="Wu L."/>
            <person name="Ma J."/>
        </authorList>
    </citation>
    <scope>NUCLEOTIDE SEQUENCE [LARGE SCALE GENOMIC DNA]</scope>
    <source>
        <strain evidence="3">KCTC 42911</strain>
    </source>
</reference>
<gene>
    <name evidence="2" type="ORF">ACFORG_04870</name>
</gene>